<comment type="caution">
    <text evidence="2">The sequence shown here is derived from an EMBL/GenBank/DDBJ whole genome shotgun (WGS) entry which is preliminary data.</text>
</comment>
<dbReference type="AlphaFoldDB" id="A0A545U2W5"/>
<keyword evidence="3" id="KW-1185">Reference proteome</keyword>
<feature type="region of interest" description="Disordered" evidence="1">
    <location>
        <begin position="298"/>
        <end position="326"/>
    </location>
</feature>
<dbReference type="Proteomes" id="UP000315252">
    <property type="component" value="Unassembled WGS sequence"/>
</dbReference>
<gene>
    <name evidence="2" type="ORF">FKG95_04320</name>
</gene>
<sequence>MRLKGAISSNVPSLDVTFRYVDGTGKESDLKTVNTTADQSGNFEHSYPFSPGHKTGKVRIVGENFNFASDWKDYDFQCGEKPTKDFATLLPPEIKFLEVGVMAPQFENQGYICPLKAKMVGGYRGRGPSSGKAVLTANGQVQKMTTFSIEEGETKVIDEEFNLPWSRVGGPFTQSVRYVFTLYNAEGAEVDRITTGGRYSCEQIVNAAVLQLEPDFTIRAPRRFARNGQIILVGAKPDQVFELAFLRKTKRGYKAYKSPQLPKQMTGGKASFNPRALEAGDWRLKVCEVKQMKRTAGSHNCQQSDFKLMKRKAPGQKKTSVRGGRE</sequence>
<reference evidence="2 3" key="1">
    <citation type="submission" date="2019-06" db="EMBL/GenBank/DDBJ databases">
        <title>Whole genome sequence for Rhodospirillaceae sp. R148.</title>
        <authorList>
            <person name="Wang G."/>
        </authorList>
    </citation>
    <scope>NUCLEOTIDE SEQUENCE [LARGE SCALE GENOMIC DNA]</scope>
    <source>
        <strain evidence="2 3">R148</strain>
    </source>
</reference>
<proteinExistence type="predicted"/>
<evidence type="ECO:0000313" key="2">
    <source>
        <dbReference type="EMBL" id="TQV83811.1"/>
    </source>
</evidence>
<protein>
    <submittedName>
        <fullName evidence="2">Uncharacterized protein</fullName>
    </submittedName>
</protein>
<name>A0A545U2W5_9PROT</name>
<evidence type="ECO:0000256" key="1">
    <source>
        <dbReference type="SAM" id="MobiDB-lite"/>
    </source>
</evidence>
<evidence type="ECO:0000313" key="3">
    <source>
        <dbReference type="Proteomes" id="UP000315252"/>
    </source>
</evidence>
<dbReference type="RefSeq" id="WP_142895046.1">
    <property type="nucleotide sequence ID" value="NZ_ML660052.1"/>
</dbReference>
<accession>A0A545U2W5</accession>
<organism evidence="2 3">
    <name type="scientific">Denitrobaculum tricleocarpae</name>
    <dbReference type="NCBI Taxonomy" id="2591009"/>
    <lineage>
        <taxon>Bacteria</taxon>
        <taxon>Pseudomonadati</taxon>
        <taxon>Pseudomonadota</taxon>
        <taxon>Alphaproteobacteria</taxon>
        <taxon>Rhodospirillales</taxon>
        <taxon>Rhodospirillaceae</taxon>
        <taxon>Denitrobaculum</taxon>
    </lineage>
</organism>
<dbReference type="EMBL" id="VHSH01000001">
    <property type="protein sequence ID" value="TQV83811.1"/>
    <property type="molecule type" value="Genomic_DNA"/>
</dbReference>